<evidence type="ECO:0000256" key="1">
    <source>
        <dbReference type="ARBA" id="ARBA00022603"/>
    </source>
</evidence>
<dbReference type="REBASE" id="18376">
    <property type="entry name" value="M.CphBORF874P"/>
</dbReference>
<evidence type="ECO:0000313" key="4">
    <source>
        <dbReference type="EMBL" id="ACE03825.1"/>
    </source>
</evidence>
<dbReference type="STRING" id="331678.Cphamn1_0874"/>
<dbReference type="GO" id="GO:0006298">
    <property type="term" value="P:mismatch repair"/>
    <property type="evidence" value="ECO:0007669"/>
    <property type="project" value="TreeGrafter"/>
</dbReference>
<dbReference type="Gene3D" id="3.40.50.150">
    <property type="entry name" value="Vaccinia Virus protein VP39"/>
    <property type="match status" value="2"/>
</dbReference>
<dbReference type="PANTHER" id="PTHR30481">
    <property type="entry name" value="DNA ADENINE METHYLASE"/>
    <property type="match status" value="1"/>
</dbReference>
<keyword evidence="2 4" id="KW-0808">Transferase</keyword>
<name>B3EPE7_CHLPB</name>
<evidence type="ECO:0000256" key="3">
    <source>
        <dbReference type="ARBA" id="ARBA00022691"/>
    </source>
</evidence>
<dbReference type="SUPFAM" id="SSF53335">
    <property type="entry name" value="S-adenosyl-L-methionine-dependent methyltransferases"/>
    <property type="match status" value="1"/>
</dbReference>
<dbReference type="HOGENOM" id="CLU_955673_0_0_10"/>
<dbReference type="InterPro" id="IPR029063">
    <property type="entry name" value="SAM-dependent_MTases_sf"/>
</dbReference>
<organism evidence="4">
    <name type="scientific">Chlorobium phaeobacteroides (strain BS1)</name>
    <dbReference type="NCBI Taxonomy" id="331678"/>
    <lineage>
        <taxon>Bacteria</taxon>
        <taxon>Pseudomonadati</taxon>
        <taxon>Chlorobiota</taxon>
        <taxon>Chlorobiia</taxon>
        <taxon>Chlorobiales</taxon>
        <taxon>Chlorobiaceae</taxon>
        <taxon>Chlorobium/Pelodictyon group</taxon>
        <taxon>Chlorobium</taxon>
    </lineage>
</organism>
<dbReference type="PANTHER" id="PTHR30481:SF2">
    <property type="entry name" value="SITE-SPECIFIC DNA-METHYLTRANSFERASE (ADENINE-SPECIFIC)"/>
    <property type="match status" value="1"/>
</dbReference>
<dbReference type="InterPro" id="IPR012327">
    <property type="entry name" value="MeTrfase_D12"/>
</dbReference>
<keyword evidence="3" id="KW-0949">S-adenosyl-L-methionine</keyword>
<evidence type="ECO:0000256" key="2">
    <source>
        <dbReference type="ARBA" id="ARBA00022679"/>
    </source>
</evidence>
<gene>
    <name evidence="4" type="ordered locus">Cphamn1_0874</name>
</gene>
<reference evidence="4" key="1">
    <citation type="submission" date="2008-06" db="EMBL/GenBank/DDBJ databases">
        <title>Complete sequence of Chlorobium phaeobacteroides BS1.</title>
        <authorList>
            <consortium name="US DOE Joint Genome Institute"/>
            <person name="Lucas S."/>
            <person name="Copeland A."/>
            <person name="Lapidus A."/>
            <person name="Glavina del Rio T."/>
            <person name="Dalin E."/>
            <person name="Tice H."/>
            <person name="Bruce D."/>
            <person name="Goodwin L."/>
            <person name="Pitluck S."/>
            <person name="Schmutz J."/>
            <person name="Larimer F."/>
            <person name="Land M."/>
            <person name="Hauser L."/>
            <person name="Kyrpides N."/>
            <person name="Ovchinnikova G."/>
            <person name="Li T."/>
            <person name="Liu Z."/>
            <person name="Zhao F."/>
            <person name="Overmann J."/>
            <person name="Bryant D.A."/>
            <person name="Richardson P."/>
        </authorList>
    </citation>
    <scope>NUCLEOTIDE SEQUENCE [LARGE SCALE GENOMIC DNA]</scope>
    <source>
        <strain evidence="4">BS1</strain>
    </source>
</reference>
<dbReference type="GO" id="GO:0043565">
    <property type="term" value="F:sequence-specific DNA binding"/>
    <property type="evidence" value="ECO:0007669"/>
    <property type="project" value="TreeGrafter"/>
</dbReference>
<proteinExistence type="predicted"/>
<dbReference type="GO" id="GO:1904047">
    <property type="term" value="F:S-adenosyl-L-methionine binding"/>
    <property type="evidence" value="ECO:0007669"/>
    <property type="project" value="TreeGrafter"/>
</dbReference>
<dbReference type="PRINTS" id="PR00505">
    <property type="entry name" value="D12N6MTFRASE"/>
</dbReference>
<dbReference type="AlphaFoldDB" id="B3EPE7"/>
<dbReference type="GO" id="GO:0009307">
    <property type="term" value="P:DNA restriction-modification system"/>
    <property type="evidence" value="ECO:0007669"/>
    <property type="project" value="InterPro"/>
</dbReference>
<accession>B3EPE7</accession>
<dbReference type="GO" id="GO:0032259">
    <property type="term" value="P:methylation"/>
    <property type="evidence" value="ECO:0007669"/>
    <property type="project" value="UniProtKB-KW"/>
</dbReference>
<dbReference type="eggNOG" id="COG0338">
    <property type="taxonomic scope" value="Bacteria"/>
</dbReference>
<dbReference type="EMBL" id="CP001101">
    <property type="protein sequence ID" value="ACE03825.1"/>
    <property type="molecule type" value="Genomic_DNA"/>
</dbReference>
<keyword evidence="1 4" id="KW-0489">Methyltransferase</keyword>
<dbReference type="KEGG" id="cpb:Cphamn1_0874"/>
<dbReference type="GO" id="GO:0009007">
    <property type="term" value="F:site-specific DNA-methyltransferase (adenine-specific) activity"/>
    <property type="evidence" value="ECO:0007669"/>
    <property type="project" value="UniProtKB-EC"/>
</dbReference>
<sequence>MNIQQQLLFTDLGQSEVTVKPKPINVASVPQRSPFRYPGGKTWFVPTFRNWLLNMTNRPDVLIEPFAGGGIISLTALFEDFVHEAVMVELDEDIAAVWGTVVMGQAEWLAKRILGFEFSKESVVKELSTKHTDIREKAFQTILKNRTFHGGILAQGSGFLKNGENGKGISSRWYPQTLAKRFKSIASVTDRIDFREDDGLKVIQEFSGRKNAIFFIDPPYTAGGKKAGRRLYRHYDLDHNQLFSLCEQIQGDFLMTYDNADEVKQMAREHGFQMRLIPMKTTHHKTMEELVIGKDLSWMDQYREVREPAEDYG</sequence>
<protein>
    <submittedName>
        <fullName evidence="4">D12 class N6 adenine-specific DNA methyltransferase</fullName>
    </submittedName>
</protein>